<dbReference type="InterPro" id="IPR036259">
    <property type="entry name" value="MFS_trans_sf"/>
</dbReference>
<dbReference type="Pfam" id="PF01733">
    <property type="entry name" value="Nucleoside_tran"/>
    <property type="match status" value="1"/>
</dbReference>
<sequence>MATDVEATVAGMHHPNATTTRRQPRLLSVAFALLGIGVMCPWNAFINARPYFEARLCQESSGSFTSNIEVWFSVLYNVASVVSLVVLLLLQYLYQPSCHDASVRSLLHSSLCHPMSLRSPSLRRRSCPSTDFSAQMVLIPLFVYLAVFLFTTVLVFFPAAPAMFVLYATLVGLFLCGVCTSVASAGIIGTAGLFDADVGVGPYFQGQAAGGLIVALVNAAATWSNDPMLYQRNVCQNLGHETKIVSHSRSVCIPYDTINYSTGAYFLLNCFILLCCIAGYLYVNKKKQELKVQEYSPVMDVSSECMRKMDSTTSSSSSSSVEVHAYEDDEKEAERSFQAMIPKQNETSQEQSVMAVWKTVRLPALALFLTYLVTLATFPVITSDLTSAQECRSSSRIRNDLFVPLTFLIFNLGDLLGRFVVADDGVEKRRNELPSKLVWASMARLAFVPLFLFCFSRKSMYKDIAVHNDIFSWMVQLAMAVSNGVLTTVSFSVVATLVPPDETMQQVASSILNLSLCLGLVAGGLAASPLLWLYTGQW</sequence>
<comment type="subcellular location">
    <subcellularLocation>
        <location evidence="1">Membrane</location>
        <topology evidence="1">Multi-pass membrane protein</topology>
    </subcellularLocation>
</comment>
<evidence type="ECO:0000256" key="4">
    <source>
        <dbReference type="ARBA" id="ARBA00022692"/>
    </source>
</evidence>
<evidence type="ECO:0000256" key="3">
    <source>
        <dbReference type="ARBA" id="ARBA00022448"/>
    </source>
</evidence>
<organism evidence="8">
    <name type="scientific">Amphora coffeiformis</name>
    <dbReference type="NCBI Taxonomy" id="265554"/>
    <lineage>
        <taxon>Eukaryota</taxon>
        <taxon>Sar</taxon>
        <taxon>Stramenopiles</taxon>
        <taxon>Ochrophyta</taxon>
        <taxon>Bacillariophyta</taxon>
        <taxon>Bacillariophyceae</taxon>
        <taxon>Bacillariophycidae</taxon>
        <taxon>Thalassiophysales</taxon>
        <taxon>Catenulaceae</taxon>
        <taxon>Amphora</taxon>
    </lineage>
</organism>
<feature type="transmembrane region" description="Helical" evidence="7">
    <location>
        <begin position="473"/>
        <end position="498"/>
    </location>
</feature>
<dbReference type="GO" id="GO:0034257">
    <property type="term" value="F:nicotinamide riboside transmembrane transporter activity"/>
    <property type="evidence" value="ECO:0007669"/>
    <property type="project" value="TreeGrafter"/>
</dbReference>
<protein>
    <submittedName>
        <fullName evidence="8">Uncharacterized protein</fullName>
    </submittedName>
</protein>
<feature type="transmembrane region" description="Helical" evidence="7">
    <location>
        <begin position="164"/>
        <end position="194"/>
    </location>
</feature>
<dbReference type="GO" id="GO:0015205">
    <property type="term" value="F:nucleobase transmembrane transporter activity"/>
    <property type="evidence" value="ECO:0007669"/>
    <property type="project" value="TreeGrafter"/>
</dbReference>
<name>A0A7S3LES5_9STRA</name>
<feature type="transmembrane region" description="Helical" evidence="7">
    <location>
        <begin position="264"/>
        <end position="283"/>
    </location>
</feature>
<feature type="transmembrane region" description="Helical" evidence="7">
    <location>
        <begin position="26"/>
        <end position="46"/>
    </location>
</feature>
<feature type="transmembrane region" description="Helical" evidence="7">
    <location>
        <begin position="433"/>
        <end position="453"/>
    </location>
</feature>
<dbReference type="PANTHER" id="PTHR10332">
    <property type="entry name" value="EQUILIBRATIVE NUCLEOSIDE TRANSPORTER"/>
    <property type="match status" value="1"/>
</dbReference>
<feature type="transmembrane region" description="Helical" evidence="7">
    <location>
        <begin position="70"/>
        <end position="94"/>
    </location>
</feature>
<feature type="transmembrane region" description="Helical" evidence="7">
    <location>
        <begin position="362"/>
        <end position="381"/>
    </location>
</feature>
<keyword evidence="3" id="KW-0813">Transport</keyword>
<proteinExistence type="inferred from homology"/>
<feature type="transmembrane region" description="Helical" evidence="7">
    <location>
        <begin position="132"/>
        <end position="158"/>
    </location>
</feature>
<evidence type="ECO:0000313" key="8">
    <source>
        <dbReference type="EMBL" id="CAE0421355.1"/>
    </source>
</evidence>
<evidence type="ECO:0000256" key="2">
    <source>
        <dbReference type="ARBA" id="ARBA00007965"/>
    </source>
</evidence>
<reference evidence="8" key="1">
    <citation type="submission" date="2021-01" db="EMBL/GenBank/DDBJ databases">
        <authorList>
            <person name="Corre E."/>
            <person name="Pelletier E."/>
            <person name="Niang G."/>
            <person name="Scheremetjew M."/>
            <person name="Finn R."/>
            <person name="Kale V."/>
            <person name="Holt S."/>
            <person name="Cochrane G."/>
            <person name="Meng A."/>
            <person name="Brown T."/>
            <person name="Cohen L."/>
        </authorList>
    </citation>
    <scope>NUCLEOTIDE SEQUENCE</scope>
    <source>
        <strain evidence="8">CCMP127</strain>
    </source>
</reference>
<feature type="transmembrane region" description="Helical" evidence="7">
    <location>
        <begin position="510"/>
        <end position="534"/>
    </location>
</feature>
<dbReference type="GO" id="GO:0005886">
    <property type="term" value="C:plasma membrane"/>
    <property type="evidence" value="ECO:0007669"/>
    <property type="project" value="TreeGrafter"/>
</dbReference>
<dbReference type="EMBL" id="HBIM01024294">
    <property type="protein sequence ID" value="CAE0421355.1"/>
    <property type="molecule type" value="Transcribed_RNA"/>
</dbReference>
<dbReference type="PIRSF" id="PIRSF016379">
    <property type="entry name" value="ENT"/>
    <property type="match status" value="1"/>
</dbReference>
<comment type="similarity">
    <text evidence="2">Belongs to the SLC29A/ENT transporter (TC 2.A.57) family.</text>
</comment>
<keyword evidence="6 7" id="KW-0472">Membrane</keyword>
<keyword evidence="4 7" id="KW-0812">Transmembrane</keyword>
<dbReference type="AlphaFoldDB" id="A0A7S3LES5"/>
<feature type="transmembrane region" description="Helical" evidence="7">
    <location>
        <begin position="401"/>
        <end position="421"/>
    </location>
</feature>
<dbReference type="PANTHER" id="PTHR10332:SF88">
    <property type="entry name" value="EQUILIBRATIVE NUCLEOSIDE TRANSPORTER 1, ISOFORM A"/>
    <property type="match status" value="1"/>
</dbReference>
<dbReference type="InterPro" id="IPR002259">
    <property type="entry name" value="Eqnu_transpt"/>
</dbReference>
<gene>
    <name evidence="8" type="ORF">ACOF00016_LOCUS17997</name>
</gene>
<keyword evidence="5 7" id="KW-1133">Transmembrane helix</keyword>
<feature type="transmembrane region" description="Helical" evidence="7">
    <location>
        <begin position="206"/>
        <end position="224"/>
    </location>
</feature>
<evidence type="ECO:0000256" key="7">
    <source>
        <dbReference type="SAM" id="Phobius"/>
    </source>
</evidence>
<evidence type="ECO:0000256" key="6">
    <source>
        <dbReference type="ARBA" id="ARBA00023136"/>
    </source>
</evidence>
<evidence type="ECO:0000256" key="1">
    <source>
        <dbReference type="ARBA" id="ARBA00004141"/>
    </source>
</evidence>
<evidence type="ECO:0000256" key="5">
    <source>
        <dbReference type="ARBA" id="ARBA00022989"/>
    </source>
</evidence>
<accession>A0A7S3LES5</accession>
<dbReference type="SUPFAM" id="SSF103473">
    <property type="entry name" value="MFS general substrate transporter"/>
    <property type="match status" value="1"/>
</dbReference>